<organism evidence="2 3">
    <name type="scientific">Austropuccinia psidii MF-1</name>
    <dbReference type="NCBI Taxonomy" id="1389203"/>
    <lineage>
        <taxon>Eukaryota</taxon>
        <taxon>Fungi</taxon>
        <taxon>Dikarya</taxon>
        <taxon>Basidiomycota</taxon>
        <taxon>Pucciniomycotina</taxon>
        <taxon>Pucciniomycetes</taxon>
        <taxon>Pucciniales</taxon>
        <taxon>Sphaerophragmiaceae</taxon>
        <taxon>Austropuccinia</taxon>
    </lineage>
</organism>
<comment type="caution">
    <text evidence="2">The sequence shown here is derived from an EMBL/GenBank/DDBJ whole genome shotgun (WGS) entry which is preliminary data.</text>
</comment>
<sequence length="122" mass="13433">MPIQHSPPERQTGSQARTQATEDPFWKEQQHPGVSRTIFRGPGEDGEEEEENCMEEEESDGTKGVPAHVGESQDTGGPTLSQSYQPVSHESEPSLLDIMQKMSQIMPNVQEASSSEASRLHS</sequence>
<dbReference type="AlphaFoldDB" id="A0A9Q3HHH2"/>
<dbReference type="Proteomes" id="UP000765509">
    <property type="component" value="Unassembled WGS sequence"/>
</dbReference>
<gene>
    <name evidence="2" type="ORF">O181_042449</name>
</gene>
<feature type="compositionally biased region" description="Acidic residues" evidence="1">
    <location>
        <begin position="44"/>
        <end position="59"/>
    </location>
</feature>
<evidence type="ECO:0000256" key="1">
    <source>
        <dbReference type="SAM" id="MobiDB-lite"/>
    </source>
</evidence>
<feature type="compositionally biased region" description="Polar residues" evidence="1">
    <location>
        <begin position="72"/>
        <end position="88"/>
    </location>
</feature>
<accession>A0A9Q3HHH2</accession>
<protein>
    <submittedName>
        <fullName evidence="2">Uncharacterized protein</fullName>
    </submittedName>
</protein>
<keyword evidence="3" id="KW-1185">Reference proteome</keyword>
<evidence type="ECO:0000313" key="3">
    <source>
        <dbReference type="Proteomes" id="UP000765509"/>
    </source>
</evidence>
<feature type="compositionally biased region" description="Polar residues" evidence="1">
    <location>
        <begin position="9"/>
        <end position="21"/>
    </location>
</feature>
<proteinExistence type="predicted"/>
<reference evidence="2" key="1">
    <citation type="submission" date="2021-03" db="EMBL/GenBank/DDBJ databases">
        <title>Draft genome sequence of rust myrtle Austropuccinia psidii MF-1, a brazilian biotype.</title>
        <authorList>
            <person name="Quecine M.C."/>
            <person name="Pachon D.M.R."/>
            <person name="Bonatelli M.L."/>
            <person name="Correr F.H."/>
            <person name="Franceschini L.M."/>
            <person name="Leite T.F."/>
            <person name="Margarido G.R.A."/>
            <person name="Almeida C.A."/>
            <person name="Ferrarezi J.A."/>
            <person name="Labate C.A."/>
        </authorList>
    </citation>
    <scope>NUCLEOTIDE SEQUENCE</scope>
    <source>
        <strain evidence="2">MF-1</strain>
    </source>
</reference>
<name>A0A9Q3HHH2_9BASI</name>
<evidence type="ECO:0000313" key="2">
    <source>
        <dbReference type="EMBL" id="MBW0502734.1"/>
    </source>
</evidence>
<dbReference type="EMBL" id="AVOT02016987">
    <property type="protein sequence ID" value="MBW0502734.1"/>
    <property type="molecule type" value="Genomic_DNA"/>
</dbReference>
<feature type="region of interest" description="Disordered" evidence="1">
    <location>
        <begin position="1"/>
        <end position="92"/>
    </location>
</feature>